<evidence type="ECO:0000313" key="3">
    <source>
        <dbReference type="Proteomes" id="UP001365542"/>
    </source>
</evidence>
<dbReference type="AlphaFoldDB" id="A0AAV9XMG0"/>
<dbReference type="EMBL" id="JAVHJO010000002">
    <property type="protein sequence ID" value="KAK6542757.1"/>
    <property type="molecule type" value="Genomic_DNA"/>
</dbReference>
<reference evidence="2 3" key="1">
    <citation type="submission" date="2019-10" db="EMBL/GenBank/DDBJ databases">
        <authorList>
            <person name="Palmer J.M."/>
        </authorList>
    </citation>
    <scope>NUCLEOTIDE SEQUENCE [LARGE SCALE GENOMIC DNA]</scope>
    <source>
        <strain evidence="2 3">TWF694</strain>
    </source>
</reference>
<feature type="chain" id="PRO_5043844205" evidence="1">
    <location>
        <begin position="20"/>
        <end position="219"/>
    </location>
</feature>
<keyword evidence="1" id="KW-0732">Signal</keyword>
<evidence type="ECO:0000256" key="1">
    <source>
        <dbReference type="SAM" id="SignalP"/>
    </source>
</evidence>
<keyword evidence="3" id="KW-1185">Reference proteome</keyword>
<protein>
    <submittedName>
        <fullName evidence="2">Uncharacterized protein</fullName>
    </submittedName>
</protein>
<evidence type="ECO:0000313" key="2">
    <source>
        <dbReference type="EMBL" id="KAK6542757.1"/>
    </source>
</evidence>
<proteinExistence type="predicted"/>
<name>A0AAV9XMG0_9PEZI</name>
<comment type="caution">
    <text evidence="2">The sequence shown here is derived from an EMBL/GenBank/DDBJ whole genome shotgun (WGS) entry which is preliminary data.</text>
</comment>
<feature type="signal peptide" evidence="1">
    <location>
        <begin position="1"/>
        <end position="19"/>
    </location>
</feature>
<dbReference type="Proteomes" id="UP001365542">
    <property type="component" value="Unassembled WGS sequence"/>
</dbReference>
<sequence>MISCKAFFTALLCASIAAASPLANANLFNRQECAGPTVTTTTIYSPSQVFGVYLSTQTGTVTATIYSHVTKTITEVYTQTITKTKSIKTDVVTVPITTLWEDVIVGTTTTNPYPVFTVTTTLPGTPDPCYTLTCTKIISDSTTYTYPVFYAHTITTLTARSTTITKLIPKTITSKLYVGKSTTTLTIVTSTIPATIPSIVFETSWVTAYSTPGPLTCAA</sequence>
<organism evidence="2 3">
    <name type="scientific">Orbilia ellipsospora</name>
    <dbReference type="NCBI Taxonomy" id="2528407"/>
    <lineage>
        <taxon>Eukaryota</taxon>
        <taxon>Fungi</taxon>
        <taxon>Dikarya</taxon>
        <taxon>Ascomycota</taxon>
        <taxon>Pezizomycotina</taxon>
        <taxon>Orbiliomycetes</taxon>
        <taxon>Orbiliales</taxon>
        <taxon>Orbiliaceae</taxon>
        <taxon>Orbilia</taxon>
    </lineage>
</organism>
<gene>
    <name evidence="2" type="ORF">TWF694_006698</name>
</gene>
<accession>A0AAV9XMG0</accession>